<evidence type="ECO:0008006" key="9">
    <source>
        <dbReference type="Google" id="ProtNLM"/>
    </source>
</evidence>
<dbReference type="InterPro" id="IPR000668">
    <property type="entry name" value="Peptidase_C1A_C"/>
</dbReference>
<organism evidence="7">
    <name type="scientific">Oryza meridionalis</name>
    <dbReference type="NCBI Taxonomy" id="40149"/>
    <lineage>
        <taxon>Eukaryota</taxon>
        <taxon>Viridiplantae</taxon>
        <taxon>Streptophyta</taxon>
        <taxon>Embryophyta</taxon>
        <taxon>Tracheophyta</taxon>
        <taxon>Spermatophyta</taxon>
        <taxon>Magnoliopsida</taxon>
        <taxon>Liliopsida</taxon>
        <taxon>Poales</taxon>
        <taxon>Poaceae</taxon>
        <taxon>BOP clade</taxon>
        <taxon>Oryzoideae</taxon>
        <taxon>Oryzeae</taxon>
        <taxon>Oryzinae</taxon>
        <taxon>Oryza</taxon>
    </lineage>
</organism>
<dbReference type="InterPro" id="IPR013201">
    <property type="entry name" value="Prot_inhib_I29"/>
</dbReference>
<feature type="chain" id="PRO_5002357633" description="Peptidase C1A papain C-terminal domain-containing protein" evidence="4">
    <location>
        <begin position="49"/>
        <end position="388"/>
    </location>
</feature>
<evidence type="ECO:0000313" key="8">
    <source>
        <dbReference type="Proteomes" id="UP000008021"/>
    </source>
</evidence>
<dbReference type="CDD" id="cd02248">
    <property type="entry name" value="Peptidase_C1A"/>
    <property type="match status" value="1"/>
</dbReference>
<dbReference type="Pfam" id="PF08246">
    <property type="entry name" value="Inhibitor_I29"/>
    <property type="match status" value="1"/>
</dbReference>
<dbReference type="FunFam" id="3.90.70.10:FF:000142">
    <property type="entry name" value="Cysteine proteinase-like"/>
    <property type="match status" value="1"/>
</dbReference>
<dbReference type="GO" id="GO:0006508">
    <property type="term" value="P:proteolysis"/>
    <property type="evidence" value="ECO:0007669"/>
    <property type="project" value="InterPro"/>
</dbReference>
<dbReference type="SMART" id="SM00645">
    <property type="entry name" value="Pept_C1"/>
    <property type="match status" value="1"/>
</dbReference>
<name>A0A0E0E0C4_9ORYZ</name>
<comment type="similarity">
    <text evidence="1">Belongs to the peptidase C1 family.</text>
</comment>
<evidence type="ECO:0000256" key="4">
    <source>
        <dbReference type="SAM" id="SignalP"/>
    </source>
</evidence>
<dbReference type="SUPFAM" id="SSF54001">
    <property type="entry name" value="Cysteine proteinases"/>
    <property type="match status" value="1"/>
</dbReference>
<accession>A0A0E0E0C4</accession>
<protein>
    <recommendedName>
        <fullName evidence="9">Peptidase C1A papain C-terminal domain-containing protein</fullName>
    </recommendedName>
</protein>
<dbReference type="EnsemblPlants" id="OMERI06G12100.3">
    <property type="protein sequence ID" value="OMERI06G12100.3"/>
    <property type="gene ID" value="OMERI06G12100"/>
</dbReference>
<feature type="domain" description="Cathepsin propeptide inhibitor" evidence="6">
    <location>
        <begin position="69"/>
        <end position="126"/>
    </location>
</feature>
<feature type="signal peptide" evidence="4">
    <location>
        <begin position="1"/>
        <end position="48"/>
    </location>
</feature>
<evidence type="ECO:0000259" key="6">
    <source>
        <dbReference type="SMART" id="SM00848"/>
    </source>
</evidence>
<proteinExistence type="inferred from homology"/>
<dbReference type="GO" id="GO:0008234">
    <property type="term" value="F:cysteine-type peptidase activity"/>
    <property type="evidence" value="ECO:0007669"/>
    <property type="project" value="InterPro"/>
</dbReference>
<dbReference type="AlphaFoldDB" id="A0A0E0E0C4"/>
<evidence type="ECO:0000256" key="2">
    <source>
        <dbReference type="ARBA" id="ARBA00023157"/>
    </source>
</evidence>
<dbReference type="InterPro" id="IPR025661">
    <property type="entry name" value="Pept_asp_AS"/>
</dbReference>
<evidence type="ECO:0000313" key="7">
    <source>
        <dbReference type="EnsemblPlants" id="OMERI06G12100.3"/>
    </source>
</evidence>
<feature type="region of interest" description="Disordered" evidence="3">
    <location>
        <begin position="1"/>
        <end position="23"/>
    </location>
</feature>
<evidence type="ECO:0000256" key="3">
    <source>
        <dbReference type="SAM" id="MobiDB-lite"/>
    </source>
</evidence>
<keyword evidence="4" id="KW-0732">Signal</keyword>
<dbReference type="PROSITE" id="PS00640">
    <property type="entry name" value="THIOL_PROTEASE_ASN"/>
    <property type="match status" value="1"/>
</dbReference>
<dbReference type="Gene3D" id="3.90.70.10">
    <property type="entry name" value="Cysteine proteinases"/>
    <property type="match status" value="1"/>
</dbReference>
<dbReference type="HOGENOM" id="CLU_012184_1_0_1"/>
<feature type="compositionally biased region" description="Polar residues" evidence="3">
    <location>
        <begin position="1"/>
        <end position="17"/>
    </location>
</feature>
<dbReference type="Proteomes" id="UP000008021">
    <property type="component" value="Chromosome 6"/>
</dbReference>
<keyword evidence="2" id="KW-1015">Disulfide bond</keyword>
<evidence type="ECO:0000259" key="5">
    <source>
        <dbReference type="SMART" id="SM00645"/>
    </source>
</evidence>
<evidence type="ECO:0000256" key="1">
    <source>
        <dbReference type="ARBA" id="ARBA00008455"/>
    </source>
</evidence>
<dbReference type="InterPro" id="IPR038765">
    <property type="entry name" value="Papain-like_cys_pep_sf"/>
</dbReference>
<dbReference type="PANTHER" id="PTHR12411">
    <property type="entry name" value="CYSTEINE PROTEASE FAMILY C1-RELATED"/>
    <property type="match status" value="1"/>
</dbReference>
<dbReference type="SMART" id="SM00848">
    <property type="entry name" value="Inhibitor_I29"/>
    <property type="match status" value="1"/>
</dbReference>
<feature type="domain" description="Peptidase C1A papain C-terminal" evidence="5">
    <location>
        <begin position="166"/>
        <end position="387"/>
    </location>
</feature>
<dbReference type="Gramene" id="OMERI06G12100.3">
    <property type="protein sequence ID" value="OMERI06G12100.3"/>
    <property type="gene ID" value="OMERI06G12100"/>
</dbReference>
<dbReference type="InterPro" id="IPR013128">
    <property type="entry name" value="Peptidase_C1A"/>
</dbReference>
<reference evidence="7" key="2">
    <citation type="submission" date="2018-05" db="EMBL/GenBank/DDBJ databases">
        <title>OmerRS3 (Oryza meridionalis Reference Sequence Version 3).</title>
        <authorList>
            <person name="Zhang J."/>
            <person name="Kudrna D."/>
            <person name="Lee S."/>
            <person name="Talag J."/>
            <person name="Welchert J."/>
            <person name="Wing R.A."/>
        </authorList>
    </citation>
    <scope>NUCLEOTIDE SEQUENCE [LARGE SCALE GENOMIC DNA]</scope>
    <source>
        <strain evidence="7">cv. OR44</strain>
    </source>
</reference>
<reference evidence="7" key="1">
    <citation type="submission" date="2015-04" db="UniProtKB">
        <authorList>
            <consortium name="EnsemblPlants"/>
        </authorList>
    </citation>
    <scope>IDENTIFICATION</scope>
</reference>
<sequence>MHSTTQANQQSSTGTRSRTPRARREMASAHRWLCLILAAAAAVAVSAAAAASGGGAPEDDPGMPMAERHRCWMARVGRTYAGAAEKARRFEVFRANAERVDAANRAGDLTYTLGLTPFADLTADEFRARHLMPDADVDEPATARALLEQEEKAAKQHLPPSRPPPVWGSKDWRDLGAVTPVQDQNKNNCNSCWAFAAVAATEGLIKIETGNVTPLSAQQVLDCTGGDNTCKGGHIHEALRFIATASAGGRLSTDTSYRQYDGEKDTCAAGSASSSSVAVVIRGVQKVTPHDKDALRAAVERQPVAADMDSSDPEFREFKGGRVYRGSAGCGKKRNHAVAVVGYGTASDGTRYWLLKNSWGTDWGENGYMRIAVDADCGVSSRPAYPFV</sequence>
<dbReference type="InterPro" id="IPR039417">
    <property type="entry name" value="Peptidase_C1A_papain-like"/>
</dbReference>
<dbReference type="Pfam" id="PF00112">
    <property type="entry name" value="Peptidase_C1"/>
    <property type="match status" value="1"/>
</dbReference>
<keyword evidence="8" id="KW-1185">Reference proteome</keyword>
<dbReference type="PRINTS" id="PR00705">
    <property type="entry name" value="PAPAIN"/>
</dbReference>